<dbReference type="PANTHER" id="PTHR23220:SF122">
    <property type="entry name" value="INTEGRIN ALPHA-PS1"/>
    <property type="match status" value="1"/>
</dbReference>
<dbReference type="Gene3D" id="2.60.40.1530">
    <property type="entry name" value="ntegrin, alpha v. Chain A, domain 4"/>
    <property type="match status" value="1"/>
</dbReference>
<feature type="transmembrane region" description="Helical" evidence="11">
    <location>
        <begin position="555"/>
        <end position="577"/>
    </location>
</feature>
<feature type="domain" description="Integrin alpha third immunoglobulin-like" evidence="14">
    <location>
        <begin position="497"/>
        <end position="538"/>
    </location>
</feature>
<keyword evidence="5 11" id="KW-1133">Transmembrane helix</keyword>
<dbReference type="EMBL" id="AMQM01005179">
    <property type="status" value="NOT_ANNOTATED_CDS"/>
    <property type="molecule type" value="Genomic_DNA"/>
</dbReference>
<feature type="domain" description="Integrin alpha second immunoglobulin-like" evidence="13">
    <location>
        <begin position="252"/>
        <end position="389"/>
    </location>
</feature>
<keyword evidence="3 11" id="KW-0812">Transmembrane</keyword>
<dbReference type="InterPro" id="IPR018184">
    <property type="entry name" value="Integrin_alpha_C_CS"/>
</dbReference>
<evidence type="ECO:0000256" key="2">
    <source>
        <dbReference type="ARBA" id="ARBA00008054"/>
    </source>
</evidence>
<dbReference type="Gene3D" id="2.130.10.130">
    <property type="entry name" value="Integrin alpha, N-terminal"/>
    <property type="match status" value="1"/>
</dbReference>
<sequence length="606" mass="68497">MAMYTDLAVGAPYEGDGGAVYIYRGSKLGLIETPSQRITPQLFGQKIQTFGYSIIGGTDIDGNNYPDVVVGSIESSSIVVLRSRPVLNITASLTTSEEYIEIQQLLNPDRIKESIFSLKVCFTYDSQFQKNNENNTRDIPKKLKYRIKSETLAGTSIHRVYFSAFNGSSNVKHSLNLQNHKAPQCENYNVFLNKNNKDFLNPLKFHLYYDLDHGDAQATSKSREKLNDINQHPILDIHCKNISKSVHFRKNCVKSVKCVSNLKVSANIDKPEETSKNEYKILVGEKKDLLLHIKVTNNDEEAHEAMLYVYLPEQIKYKGTDDQGKNYQCEYNNNIVSCLIGNPMPGVNHQLTYALRLDPSDLKPDMQNINITVAVNTTSAELDISDDSFTLFLKVIVQAELKVKGRSSPSDVYFGGEVMGEQAMVSEEDIGNIVVHSYEMKVSWGGLVKSSTLEIEWPYELTNHKHLLYLVDIEYEGDVVCNQESLNKLQYRRNKKDCDRGTAVCVNVKCHIGALTSGESVVVKFISRLWNTTFLQAYTVIMPDQNLGRPKKIELWVIIAAICAGVLLLLIFMLVLWKCGFFNRLRHDEALVHQAKVVNQPLNQQL</sequence>
<evidence type="ECO:0000256" key="11">
    <source>
        <dbReference type="RuleBase" id="RU003762"/>
    </source>
</evidence>
<evidence type="ECO:0000256" key="6">
    <source>
        <dbReference type="ARBA" id="ARBA00023037"/>
    </source>
</evidence>
<dbReference type="SUPFAM" id="SSF69318">
    <property type="entry name" value="Integrin alpha N-terminal domain"/>
    <property type="match status" value="1"/>
</dbReference>
<keyword evidence="8 11" id="KW-0675">Receptor</keyword>
<proteinExistence type="inferred from homology"/>
<dbReference type="AlphaFoldDB" id="T1F919"/>
<dbReference type="STRING" id="6412.T1F919"/>
<evidence type="ECO:0000259" key="13">
    <source>
        <dbReference type="Pfam" id="PF20805"/>
    </source>
</evidence>
<dbReference type="GeneID" id="20205318"/>
<dbReference type="GO" id="GO:0007229">
    <property type="term" value="P:integrin-mediated signaling pathway"/>
    <property type="evidence" value="ECO:0007669"/>
    <property type="project" value="UniProtKB-KW"/>
</dbReference>
<dbReference type="Proteomes" id="UP000015101">
    <property type="component" value="Unassembled WGS sequence"/>
</dbReference>
<keyword evidence="4 11" id="KW-0130">Cell adhesion</keyword>
<dbReference type="InterPro" id="IPR013649">
    <property type="entry name" value="Integrin_alpha_Ig-like_1"/>
</dbReference>
<dbReference type="KEGG" id="hro:HELRODRAFT_175238"/>
<comment type="subcellular location">
    <subcellularLocation>
        <location evidence="1 11">Membrane</location>
        <topology evidence="1 11">Single-pass type I membrane protein</topology>
    </subcellularLocation>
</comment>
<evidence type="ECO:0000313" key="17">
    <source>
        <dbReference type="Proteomes" id="UP000015101"/>
    </source>
</evidence>
<dbReference type="SUPFAM" id="SSF69179">
    <property type="entry name" value="Integrin domains"/>
    <property type="match status" value="3"/>
</dbReference>
<dbReference type="OMA" id="KCHIGAL"/>
<evidence type="ECO:0000256" key="5">
    <source>
        <dbReference type="ARBA" id="ARBA00022989"/>
    </source>
</evidence>
<dbReference type="RefSeq" id="XP_009020931.1">
    <property type="nucleotide sequence ID" value="XM_009022683.1"/>
</dbReference>
<evidence type="ECO:0000313" key="15">
    <source>
        <dbReference type="EMBL" id="ESO00760.1"/>
    </source>
</evidence>
<dbReference type="InParanoid" id="T1F919"/>
<keyword evidence="9" id="KW-0325">Glycoprotein</keyword>
<dbReference type="EnsemblMetazoa" id="HelroT175238">
    <property type="protein sequence ID" value="HelroP175238"/>
    <property type="gene ID" value="HelroG175238"/>
</dbReference>
<dbReference type="InterPro" id="IPR028994">
    <property type="entry name" value="Integrin_alpha_N"/>
</dbReference>
<evidence type="ECO:0000256" key="7">
    <source>
        <dbReference type="ARBA" id="ARBA00023136"/>
    </source>
</evidence>
<dbReference type="InterPro" id="IPR013519">
    <property type="entry name" value="Int_alpha_beta-p"/>
</dbReference>
<evidence type="ECO:0000256" key="1">
    <source>
        <dbReference type="ARBA" id="ARBA00004479"/>
    </source>
</evidence>
<keyword evidence="17" id="KW-1185">Reference proteome</keyword>
<feature type="domain" description="Integrin alpha first immunoglubulin-like" evidence="12">
    <location>
        <begin position="83"/>
        <end position="250"/>
    </location>
</feature>
<evidence type="ECO:0000256" key="3">
    <source>
        <dbReference type="ARBA" id="ARBA00022692"/>
    </source>
</evidence>
<organism evidence="16 17">
    <name type="scientific">Helobdella robusta</name>
    <name type="common">Californian leech</name>
    <dbReference type="NCBI Taxonomy" id="6412"/>
    <lineage>
        <taxon>Eukaryota</taxon>
        <taxon>Metazoa</taxon>
        <taxon>Spiralia</taxon>
        <taxon>Lophotrochozoa</taxon>
        <taxon>Annelida</taxon>
        <taxon>Clitellata</taxon>
        <taxon>Hirudinea</taxon>
        <taxon>Rhynchobdellida</taxon>
        <taxon>Glossiphoniidae</taxon>
        <taxon>Helobdella</taxon>
    </lineage>
</organism>
<protein>
    <submittedName>
        <fullName evidence="15 16">Uncharacterized protein</fullName>
    </submittedName>
</protein>
<accession>T1F919</accession>
<evidence type="ECO:0000256" key="10">
    <source>
        <dbReference type="PROSITE-ProRule" id="PRU00803"/>
    </source>
</evidence>
<dbReference type="OrthoDB" id="5317514at2759"/>
<gene>
    <name evidence="16" type="primary">20205318</name>
    <name evidence="15" type="ORF">HELRODRAFT_175238</name>
</gene>
<dbReference type="PANTHER" id="PTHR23220">
    <property type="entry name" value="INTEGRIN ALPHA"/>
    <property type="match status" value="1"/>
</dbReference>
<dbReference type="Pfam" id="PF08441">
    <property type="entry name" value="Integrin_A_Ig_1"/>
    <property type="match status" value="1"/>
</dbReference>
<dbReference type="Gene3D" id="2.60.40.1460">
    <property type="entry name" value="Integrin domains. Chain A, domain 2"/>
    <property type="match status" value="1"/>
</dbReference>
<dbReference type="PROSITE" id="PS51470">
    <property type="entry name" value="FG_GAP"/>
    <property type="match status" value="1"/>
</dbReference>
<evidence type="ECO:0000256" key="9">
    <source>
        <dbReference type="ARBA" id="ARBA00023180"/>
    </source>
</evidence>
<evidence type="ECO:0000313" key="16">
    <source>
        <dbReference type="EnsemblMetazoa" id="HelroP175238"/>
    </source>
</evidence>
<reference evidence="17" key="1">
    <citation type="submission" date="2012-12" db="EMBL/GenBank/DDBJ databases">
        <authorList>
            <person name="Hellsten U."/>
            <person name="Grimwood J."/>
            <person name="Chapman J.A."/>
            <person name="Shapiro H."/>
            <person name="Aerts A."/>
            <person name="Otillar R.P."/>
            <person name="Terry A.Y."/>
            <person name="Boore J.L."/>
            <person name="Simakov O."/>
            <person name="Marletaz F."/>
            <person name="Cho S.-J."/>
            <person name="Edsinger-Gonzales E."/>
            <person name="Havlak P."/>
            <person name="Kuo D.-H."/>
            <person name="Larsson T."/>
            <person name="Lv J."/>
            <person name="Arendt D."/>
            <person name="Savage R."/>
            <person name="Osoegawa K."/>
            <person name="de Jong P."/>
            <person name="Lindberg D.R."/>
            <person name="Seaver E.C."/>
            <person name="Weisblat D.A."/>
            <person name="Putnam N.H."/>
            <person name="Grigoriev I.V."/>
            <person name="Rokhsar D.S."/>
        </authorList>
    </citation>
    <scope>NUCLEOTIDE SEQUENCE</scope>
</reference>
<feature type="domain" description="Integrin alpha third immunoglobulin-like" evidence="14">
    <location>
        <begin position="401"/>
        <end position="493"/>
    </location>
</feature>
<feature type="repeat" description="FG-GAP" evidence="10">
    <location>
        <begin position="36"/>
        <end position="98"/>
    </location>
</feature>
<evidence type="ECO:0000259" key="14">
    <source>
        <dbReference type="Pfam" id="PF20806"/>
    </source>
</evidence>
<evidence type="ECO:0000259" key="12">
    <source>
        <dbReference type="Pfam" id="PF08441"/>
    </source>
</evidence>
<dbReference type="GO" id="GO:0007155">
    <property type="term" value="P:cell adhesion"/>
    <property type="evidence" value="ECO:0007669"/>
    <property type="project" value="UniProtKB-KW"/>
</dbReference>
<dbReference type="InterPro" id="IPR032695">
    <property type="entry name" value="Integrin_dom_sf"/>
</dbReference>
<dbReference type="InterPro" id="IPR000413">
    <property type="entry name" value="Integrin_alpha"/>
</dbReference>
<dbReference type="FunCoup" id="T1F919">
    <property type="interactions" value="268"/>
</dbReference>
<keyword evidence="6 11" id="KW-0401">Integrin</keyword>
<name>T1F919_HELRO</name>
<dbReference type="HOGENOM" id="CLU_004111_4_2_1"/>
<dbReference type="PRINTS" id="PR01185">
    <property type="entry name" value="INTEGRINA"/>
</dbReference>
<dbReference type="SMART" id="SM00191">
    <property type="entry name" value="Int_alpha"/>
    <property type="match status" value="2"/>
</dbReference>
<keyword evidence="7 11" id="KW-0472">Membrane</keyword>
<dbReference type="eggNOG" id="KOG3637">
    <property type="taxonomic scope" value="Eukaryota"/>
</dbReference>
<evidence type="ECO:0000256" key="8">
    <source>
        <dbReference type="ARBA" id="ARBA00023170"/>
    </source>
</evidence>
<dbReference type="EMBL" id="KB096864">
    <property type="protein sequence ID" value="ESO00760.1"/>
    <property type="molecule type" value="Genomic_DNA"/>
</dbReference>
<reference evidence="15 17" key="2">
    <citation type="journal article" date="2013" name="Nature">
        <title>Insights into bilaterian evolution from three spiralian genomes.</title>
        <authorList>
            <person name="Simakov O."/>
            <person name="Marletaz F."/>
            <person name="Cho S.J."/>
            <person name="Edsinger-Gonzales E."/>
            <person name="Havlak P."/>
            <person name="Hellsten U."/>
            <person name="Kuo D.H."/>
            <person name="Larsson T."/>
            <person name="Lv J."/>
            <person name="Arendt D."/>
            <person name="Savage R."/>
            <person name="Osoegawa K."/>
            <person name="de Jong P."/>
            <person name="Grimwood J."/>
            <person name="Chapman J.A."/>
            <person name="Shapiro H."/>
            <person name="Aerts A."/>
            <person name="Otillar R.P."/>
            <person name="Terry A.Y."/>
            <person name="Boore J.L."/>
            <person name="Grigoriev I.V."/>
            <person name="Lindberg D.R."/>
            <person name="Seaver E.C."/>
            <person name="Weisblat D.A."/>
            <person name="Putnam N.H."/>
            <person name="Rokhsar D.S."/>
        </authorList>
    </citation>
    <scope>NUCLEOTIDE SEQUENCE</scope>
</reference>
<reference evidence="16" key="3">
    <citation type="submission" date="2015-06" db="UniProtKB">
        <authorList>
            <consortium name="EnsemblMetazoa"/>
        </authorList>
    </citation>
    <scope>IDENTIFICATION</scope>
</reference>
<dbReference type="Pfam" id="PF20805">
    <property type="entry name" value="Integrin_A_Ig_2"/>
    <property type="match status" value="1"/>
</dbReference>
<dbReference type="PROSITE" id="PS00242">
    <property type="entry name" value="INTEGRIN_ALPHA"/>
    <property type="match status" value="1"/>
</dbReference>
<evidence type="ECO:0000256" key="4">
    <source>
        <dbReference type="ARBA" id="ARBA00022889"/>
    </source>
</evidence>
<comment type="similarity">
    <text evidence="2 11">Belongs to the integrin alpha chain family.</text>
</comment>
<dbReference type="Gene3D" id="1.20.5.930">
    <property type="entry name" value="Bicelle-embedded integrin alpha(iib) transmembrane segment"/>
    <property type="match status" value="1"/>
</dbReference>
<dbReference type="Pfam" id="PF20806">
    <property type="entry name" value="Integrin_A_Ig_3"/>
    <property type="match status" value="2"/>
</dbReference>
<dbReference type="Gene3D" id="2.60.40.1510">
    <property type="entry name" value="ntegrin, alpha v. Chain A, domain 3"/>
    <property type="match status" value="1"/>
</dbReference>
<dbReference type="CTD" id="20205318"/>
<dbReference type="GO" id="GO:0008305">
    <property type="term" value="C:integrin complex"/>
    <property type="evidence" value="ECO:0007669"/>
    <property type="project" value="InterPro"/>
</dbReference>
<dbReference type="InterPro" id="IPR048285">
    <property type="entry name" value="Integrin_alpha_Ig-like_2"/>
</dbReference>
<dbReference type="InterPro" id="IPR048286">
    <property type="entry name" value="Integrin_alpha_Ig-like_3"/>
</dbReference>